<dbReference type="GO" id="GO:0005524">
    <property type="term" value="F:ATP binding"/>
    <property type="evidence" value="ECO:0007669"/>
    <property type="project" value="UniProtKB-KW"/>
</dbReference>
<keyword evidence="6" id="KW-1185">Reference proteome</keyword>
<feature type="domain" description="ABC transporter" evidence="4">
    <location>
        <begin position="10"/>
        <end position="241"/>
    </location>
</feature>
<reference evidence="5" key="1">
    <citation type="journal article" date="2014" name="Int. J. Syst. Evol. Microbiol.">
        <title>Complete genome sequence of Corynebacterium casei LMG S-19264T (=DSM 44701T), isolated from a smear-ripened cheese.</title>
        <authorList>
            <consortium name="US DOE Joint Genome Institute (JGI-PGF)"/>
            <person name="Walter F."/>
            <person name="Albersmeier A."/>
            <person name="Kalinowski J."/>
            <person name="Ruckert C."/>
        </authorList>
    </citation>
    <scope>NUCLEOTIDE SEQUENCE</scope>
    <source>
        <strain evidence="5">CGMCC 1.12919</strain>
    </source>
</reference>
<evidence type="ECO:0000256" key="3">
    <source>
        <dbReference type="ARBA" id="ARBA00022840"/>
    </source>
</evidence>
<dbReference type="SMART" id="SM00382">
    <property type="entry name" value="AAA"/>
    <property type="match status" value="1"/>
</dbReference>
<dbReference type="GO" id="GO:0005886">
    <property type="term" value="C:plasma membrane"/>
    <property type="evidence" value="ECO:0007669"/>
    <property type="project" value="TreeGrafter"/>
</dbReference>
<dbReference type="PANTHER" id="PTHR45772:SF9">
    <property type="entry name" value="CONSERVED COMPONENT OF ABC TRANSPORTER FOR NATURAL AMINO ACIDS"/>
    <property type="match status" value="1"/>
</dbReference>
<keyword evidence="1" id="KW-0813">Transport</keyword>
<protein>
    <submittedName>
        <fullName evidence="5">ABC transporter ATP-binding protein</fullName>
    </submittedName>
</protein>
<accession>A0A916UQC6</accession>
<dbReference type="PANTHER" id="PTHR45772">
    <property type="entry name" value="CONSERVED COMPONENT OF ABC TRANSPORTER FOR NATURAL AMINO ACIDS-RELATED"/>
    <property type="match status" value="1"/>
</dbReference>
<evidence type="ECO:0000313" key="6">
    <source>
        <dbReference type="Proteomes" id="UP000637002"/>
    </source>
</evidence>
<dbReference type="CDD" id="cd03219">
    <property type="entry name" value="ABC_Mj1267_LivG_branched"/>
    <property type="match status" value="1"/>
</dbReference>
<organism evidence="5 6">
    <name type="scientific">Chelatococcus reniformis</name>
    <dbReference type="NCBI Taxonomy" id="1494448"/>
    <lineage>
        <taxon>Bacteria</taxon>
        <taxon>Pseudomonadati</taxon>
        <taxon>Pseudomonadota</taxon>
        <taxon>Alphaproteobacteria</taxon>
        <taxon>Hyphomicrobiales</taxon>
        <taxon>Chelatococcaceae</taxon>
        <taxon>Chelatococcus</taxon>
    </lineage>
</organism>
<dbReference type="Pfam" id="PF00005">
    <property type="entry name" value="ABC_tran"/>
    <property type="match status" value="1"/>
</dbReference>
<comment type="caution">
    <text evidence="5">The sequence shown here is derived from an EMBL/GenBank/DDBJ whole genome shotgun (WGS) entry which is preliminary data.</text>
</comment>
<reference evidence="5" key="2">
    <citation type="submission" date="2020-09" db="EMBL/GenBank/DDBJ databases">
        <authorList>
            <person name="Sun Q."/>
            <person name="Zhou Y."/>
        </authorList>
    </citation>
    <scope>NUCLEOTIDE SEQUENCE</scope>
    <source>
        <strain evidence="5">CGMCC 1.12919</strain>
    </source>
</reference>
<dbReference type="Pfam" id="PF12399">
    <property type="entry name" value="BCA_ABC_TP_C"/>
    <property type="match status" value="1"/>
</dbReference>
<dbReference type="RefSeq" id="WP_188611553.1">
    <property type="nucleotide sequence ID" value="NZ_BMGG01000009.1"/>
</dbReference>
<dbReference type="SUPFAM" id="SSF52540">
    <property type="entry name" value="P-loop containing nucleoside triphosphate hydrolases"/>
    <property type="match status" value="1"/>
</dbReference>
<dbReference type="InterPro" id="IPR003439">
    <property type="entry name" value="ABC_transporter-like_ATP-bd"/>
</dbReference>
<evidence type="ECO:0000256" key="2">
    <source>
        <dbReference type="ARBA" id="ARBA00022741"/>
    </source>
</evidence>
<keyword evidence="3 5" id="KW-0067">ATP-binding</keyword>
<dbReference type="AlphaFoldDB" id="A0A916UQC6"/>
<dbReference type="InterPro" id="IPR027417">
    <property type="entry name" value="P-loop_NTPase"/>
</dbReference>
<dbReference type="Gene3D" id="3.40.50.300">
    <property type="entry name" value="P-loop containing nucleotide triphosphate hydrolases"/>
    <property type="match status" value="1"/>
</dbReference>
<gene>
    <name evidence="5" type="ORF">GCM10010994_46310</name>
</gene>
<dbReference type="GO" id="GO:0016887">
    <property type="term" value="F:ATP hydrolysis activity"/>
    <property type="evidence" value="ECO:0007669"/>
    <property type="project" value="InterPro"/>
</dbReference>
<dbReference type="InterPro" id="IPR032823">
    <property type="entry name" value="BCA_ABC_TP_C"/>
</dbReference>
<dbReference type="InterPro" id="IPR003593">
    <property type="entry name" value="AAA+_ATPase"/>
</dbReference>
<dbReference type="PROSITE" id="PS50893">
    <property type="entry name" value="ABC_TRANSPORTER_2"/>
    <property type="match status" value="1"/>
</dbReference>
<dbReference type="InterPro" id="IPR051120">
    <property type="entry name" value="ABC_AA/LPS_Transport"/>
</dbReference>
<evidence type="ECO:0000256" key="1">
    <source>
        <dbReference type="ARBA" id="ARBA00022448"/>
    </source>
</evidence>
<dbReference type="EMBL" id="BMGG01000009">
    <property type="protein sequence ID" value="GGC83164.1"/>
    <property type="molecule type" value="Genomic_DNA"/>
</dbReference>
<evidence type="ECO:0000259" key="4">
    <source>
        <dbReference type="PROSITE" id="PS50893"/>
    </source>
</evidence>
<proteinExistence type="predicted"/>
<keyword evidence="2" id="KW-0547">Nucleotide-binding</keyword>
<name>A0A916UQC6_9HYPH</name>
<evidence type="ECO:0000313" key="5">
    <source>
        <dbReference type="EMBL" id="GGC83164.1"/>
    </source>
</evidence>
<sequence>MASALATPILAVDNVGRRFGGLKAVDGVSFTVAPGEILGIIGPNGAGKTTLFNLMSGFLAPSGGNIRFKGRSIVGVRPDRVVAMGLARSFQIVQVFAGMSVLDVVTTGALLRHPMRIAVDKAEAVLVRVGLAGKATATPDTLSLQDKKLLELAKCLATEPELILLDEVMAGLTLGEAQVPLAIIRELRGQGLTFVMVEHVMPVIMACADRIVVLNFGEKVAEGSPQEIIADPRVKDAYFGDEPHE</sequence>
<dbReference type="Proteomes" id="UP000637002">
    <property type="component" value="Unassembled WGS sequence"/>
</dbReference>